<dbReference type="KEGG" id="hsr:HSBAA_29250"/>
<dbReference type="AlphaFoldDB" id="A0A455UAP6"/>
<protein>
    <submittedName>
        <fullName evidence="1">Uncharacterized protein</fullName>
    </submittedName>
</protein>
<gene>
    <name evidence="1" type="ORF">HSBAA_29250</name>
</gene>
<evidence type="ECO:0000313" key="1">
    <source>
        <dbReference type="EMBL" id="BBI61619.1"/>
    </source>
</evidence>
<accession>A0A455UAP6</accession>
<proteinExistence type="predicted"/>
<dbReference type="EMBL" id="AP019514">
    <property type="protein sequence ID" value="BBI61619.1"/>
    <property type="molecule type" value="Genomic_DNA"/>
</dbReference>
<name>A0A455UAP6_9GAMM</name>
<dbReference type="Proteomes" id="UP000320231">
    <property type="component" value="Chromosome"/>
</dbReference>
<evidence type="ECO:0000313" key="2">
    <source>
        <dbReference type="Proteomes" id="UP000320231"/>
    </source>
</evidence>
<reference evidence="1 2" key="1">
    <citation type="journal article" date="2019" name="Microbiol. Resour. Announc.">
        <title>Complete Genome Sequence of Halomonas sulfidaeris Strain Esulfide1 Isolated from a Metal Sulfide Rock at a Depth of 2,200 Meters, Obtained Using Nanopore Sequencing.</title>
        <authorList>
            <person name="Saito M."/>
            <person name="Nishigata A."/>
            <person name="Galipon J."/>
            <person name="Arakawa K."/>
        </authorList>
    </citation>
    <scope>NUCLEOTIDE SEQUENCE [LARGE SCALE GENOMIC DNA]</scope>
    <source>
        <strain evidence="1 2">ATCC BAA-803</strain>
    </source>
</reference>
<organism evidence="1 2">
    <name type="scientific">Vreelandella sulfidaeris</name>
    <dbReference type="NCBI Taxonomy" id="115553"/>
    <lineage>
        <taxon>Bacteria</taxon>
        <taxon>Pseudomonadati</taxon>
        <taxon>Pseudomonadota</taxon>
        <taxon>Gammaproteobacteria</taxon>
        <taxon>Oceanospirillales</taxon>
        <taxon>Halomonadaceae</taxon>
        <taxon>Vreelandella</taxon>
    </lineage>
</organism>
<sequence length="80" mass="8773">MAAIASQTRDNGVFEICVVPDNLGRVTIGQPLHLSVLSPDVWIALVEAHFVVEKYSQPSPTSLTIVVKNVCIEQMNPNDR</sequence>